<dbReference type="GO" id="GO:0016787">
    <property type="term" value="F:hydrolase activity"/>
    <property type="evidence" value="ECO:0007669"/>
    <property type="project" value="UniProtKB-KW"/>
</dbReference>
<dbReference type="EMBL" id="CAJVPZ010036276">
    <property type="protein sequence ID" value="CAG8750901.1"/>
    <property type="molecule type" value="Genomic_DNA"/>
</dbReference>
<keyword evidence="5" id="KW-1185">Reference proteome</keyword>
<dbReference type="InterPro" id="IPR051558">
    <property type="entry name" value="Metallophosphoesterase_PAP"/>
</dbReference>
<gene>
    <name evidence="4" type="ORF">RFULGI_LOCUS13586</name>
</gene>
<feature type="non-terminal residue" evidence="4">
    <location>
        <position position="1"/>
    </location>
</feature>
<organism evidence="4 5">
    <name type="scientific">Racocetra fulgida</name>
    <dbReference type="NCBI Taxonomy" id="60492"/>
    <lineage>
        <taxon>Eukaryota</taxon>
        <taxon>Fungi</taxon>
        <taxon>Fungi incertae sedis</taxon>
        <taxon>Mucoromycota</taxon>
        <taxon>Glomeromycotina</taxon>
        <taxon>Glomeromycetes</taxon>
        <taxon>Diversisporales</taxon>
        <taxon>Gigasporaceae</taxon>
        <taxon>Racocetra</taxon>
    </lineage>
</organism>
<dbReference type="Proteomes" id="UP000789396">
    <property type="component" value="Unassembled WGS sequence"/>
</dbReference>
<dbReference type="InterPro" id="IPR029052">
    <property type="entry name" value="Metallo-depent_PP-like"/>
</dbReference>
<dbReference type="SUPFAM" id="SSF56300">
    <property type="entry name" value="Metallo-dependent phosphatases"/>
    <property type="match status" value="1"/>
</dbReference>
<evidence type="ECO:0000256" key="1">
    <source>
        <dbReference type="ARBA" id="ARBA00022729"/>
    </source>
</evidence>
<dbReference type="PANTHER" id="PTHR10161:SF14">
    <property type="entry name" value="TARTRATE-RESISTANT ACID PHOSPHATASE TYPE 5"/>
    <property type="match status" value="1"/>
</dbReference>
<dbReference type="Pfam" id="PF00149">
    <property type="entry name" value="Metallophos"/>
    <property type="match status" value="1"/>
</dbReference>
<name>A0A9N9IWI3_9GLOM</name>
<evidence type="ECO:0000259" key="3">
    <source>
        <dbReference type="Pfam" id="PF00149"/>
    </source>
</evidence>
<proteinExistence type="predicted"/>
<dbReference type="PANTHER" id="PTHR10161">
    <property type="entry name" value="TARTRATE-RESISTANT ACID PHOSPHATASE TYPE 5"/>
    <property type="match status" value="1"/>
</dbReference>
<evidence type="ECO:0000313" key="5">
    <source>
        <dbReference type="Proteomes" id="UP000789396"/>
    </source>
</evidence>
<accession>A0A9N9IWI3</accession>
<evidence type="ECO:0000256" key="2">
    <source>
        <dbReference type="ARBA" id="ARBA00022801"/>
    </source>
</evidence>
<comment type="caution">
    <text evidence="4">The sequence shown here is derived from an EMBL/GenBank/DDBJ whole genome shotgun (WGS) entry which is preliminary data.</text>
</comment>
<protein>
    <submittedName>
        <fullName evidence="4">17079_t:CDS:1</fullName>
    </submittedName>
</protein>
<reference evidence="4" key="1">
    <citation type="submission" date="2021-06" db="EMBL/GenBank/DDBJ databases">
        <authorList>
            <person name="Kallberg Y."/>
            <person name="Tangrot J."/>
            <person name="Rosling A."/>
        </authorList>
    </citation>
    <scope>NUCLEOTIDE SEQUENCE</scope>
    <source>
        <strain evidence="4">IN212</strain>
    </source>
</reference>
<dbReference type="OrthoDB" id="411211at2759"/>
<keyword evidence="1" id="KW-0732">Signal</keyword>
<dbReference type="AlphaFoldDB" id="A0A9N9IWI3"/>
<feature type="domain" description="Calcineurin-like phosphoesterase" evidence="3">
    <location>
        <begin position="13"/>
        <end position="163"/>
    </location>
</feature>
<evidence type="ECO:0000313" key="4">
    <source>
        <dbReference type="EMBL" id="CAG8750901.1"/>
    </source>
</evidence>
<dbReference type="Gene3D" id="3.60.21.10">
    <property type="match status" value="1"/>
</dbReference>
<dbReference type="InterPro" id="IPR004843">
    <property type="entry name" value="Calcineurin-like_PHP"/>
</dbReference>
<sequence length="245" mass="27885">YWLDVYGGRLKAVTWFTVAGNHDWYSNVTFQVDYFWDDDSRFFLPALYYVRKVKFGDNISAAFIHIDTDPFYYNFTSYKKKNNLNQTLLDFNLYTYDQINNRLNWIDQQLEDNKDADWLFVVGHHPLVGDCRLQNPASYLMYLIPPVLEKHKVSAYFNGHSHELAYSAPNSTSTVAYFGSGAGGAKLDAAGCQNPDWSSIGTFGFLSVSIPADGKTLYFDYVDANTTNAPPKVIYSGQINSRKSS</sequence>
<keyword evidence="2" id="KW-0378">Hydrolase</keyword>